<dbReference type="WBParaSite" id="GPLIN_001061200">
    <property type="protein sequence ID" value="GPLIN_001061200"/>
    <property type="gene ID" value="GPLIN_001061200"/>
</dbReference>
<keyword evidence="1" id="KW-1185">Reference proteome</keyword>
<evidence type="ECO:0000313" key="2">
    <source>
        <dbReference type="WBParaSite" id="GPLIN_001061200"/>
    </source>
</evidence>
<accession>A0A183CCL1</accession>
<proteinExistence type="predicted"/>
<name>A0A183CCL1_GLOPA</name>
<sequence>MEELWIKNLITSPLQSTSFSSVLNTTTSSIQFDKCSIAFVFDGFPTERPDSFKPKRGRPTHRKEPKASFSTFGKRHANFVFY</sequence>
<organism evidence="1 2">
    <name type="scientific">Globodera pallida</name>
    <name type="common">Potato cyst nematode worm</name>
    <name type="synonym">Heterodera pallida</name>
    <dbReference type="NCBI Taxonomy" id="36090"/>
    <lineage>
        <taxon>Eukaryota</taxon>
        <taxon>Metazoa</taxon>
        <taxon>Ecdysozoa</taxon>
        <taxon>Nematoda</taxon>
        <taxon>Chromadorea</taxon>
        <taxon>Rhabditida</taxon>
        <taxon>Tylenchina</taxon>
        <taxon>Tylenchomorpha</taxon>
        <taxon>Tylenchoidea</taxon>
        <taxon>Heteroderidae</taxon>
        <taxon>Heteroderinae</taxon>
        <taxon>Globodera</taxon>
    </lineage>
</organism>
<evidence type="ECO:0000313" key="1">
    <source>
        <dbReference type="Proteomes" id="UP000050741"/>
    </source>
</evidence>
<reference evidence="1" key="1">
    <citation type="submission" date="2013-12" db="EMBL/GenBank/DDBJ databases">
        <authorList>
            <person name="Aslett M."/>
        </authorList>
    </citation>
    <scope>NUCLEOTIDE SEQUENCE [LARGE SCALE GENOMIC DNA]</scope>
    <source>
        <strain evidence="1">Lindley</strain>
    </source>
</reference>
<reference evidence="1" key="2">
    <citation type="submission" date="2014-05" db="EMBL/GenBank/DDBJ databases">
        <title>The genome and life-stage specific transcriptomes of Globodera pallida elucidate key aspects of plant parasitism by a cyst nematode.</title>
        <authorList>
            <person name="Cotton J.A."/>
            <person name="Lilley C.J."/>
            <person name="Jones L.M."/>
            <person name="Kikuchi T."/>
            <person name="Reid A.J."/>
            <person name="Thorpe P."/>
            <person name="Tsai I.J."/>
            <person name="Beasley H."/>
            <person name="Blok V."/>
            <person name="Cock P.J.A."/>
            <person name="Van den Akker S.E."/>
            <person name="Holroyd N."/>
            <person name="Hunt M."/>
            <person name="Mantelin S."/>
            <person name="Naghra H."/>
            <person name="Pain A."/>
            <person name="Palomares-Rius J.E."/>
            <person name="Zarowiecki M."/>
            <person name="Berriman M."/>
            <person name="Jones J.T."/>
            <person name="Urwin P.E."/>
        </authorList>
    </citation>
    <scope>NUCLEOTIDE SEQUENCE [LARGE SCALE GENOMIC DNA]</scope>
    <source>
        <strain evidence="1">Lindley</strain>
    </source>
</reference>
<dbReference type="Proteomes" id="UP000050741">
    <property type="component" value="Unassembled WGS sequence"/>
</dbReference>
<protein>
    <submittedName>
        <fullName evidence="2">Ovule protein</fullName>
    </submittedName>
</protein>
<dbReference type="AlphaFoldDB" id="A0A183CCL1"/>
<reference evidence="2" key="3">
    <citation type="submission" date="2016-06" db="UniProtKB">
        <authorList>
            <consortium name="WormBaseParasite"/>
        </authorList>
    </citation>
    <scope>IDENTIFICATION</scope>
</reference>